<comment type="caution">
    <text evidence="1">The sequence shown here is derived from an EMBL/GenBank/DDBJ whole genome shotgun (WGS) entry which is preliminary data.</text>
</comment>
<gene>
    <name evidence="1" type="ORF">GCM10007932_49020</name>
</gene>
<organism evidence="1 2">
    <name type="scientific">Vibrio penaeicida</name>
    <dbReference type="NCBI Taxonomy" id="104609"/>
    <lineage>
        <taxon>Bacteria</taxon>
        <taxon>Pseudomonadati</taxon>
        <taxon>Pseudomonadota</taxon>
        <taxon>Gammaproteobacteria</taxon>
        <taxon>Vibrionales</taxon>
        <taxon>Vibrionaceae</taxon>
        <taxon>Vibrio</taxon>
    </lineage>
</organism>
<reference evidence="2" key="1">
    <citation type="journal article" date="2019" name="Int. J. Syst. Evol. Microbiol.">
        <title>The Global Catalogue of Microorganisms (GCM) 10K type strain sequencing project: providing services to taxonomists for standard genome sequencing and annotation.</title>
        <authorList>
            <consortium name="The Broad Institute Genomics Platform"/>
            <consortium name="The Broad Institute Genome Sequencing Center for Infectious Disease"/>
            <person name="Wu L."/>
            <person name="Ma J."/>
        </authorList>
    </citation>
    <scope>NUCLEOTIDE SEQUENCE [LARGE SCALE GENOMIC DNA]</scope>
    <source>
        <strain evidence="2">NBRC 15640</strain>
    </source>
</reference>
<evidence type="ECO:0000313" key="2">
    <source>
        <dbReference type="Proteomes" id="UP001156690"/>
    </source>
</evidence>
<dbReference type="AlphaFoldDB" id="A0AAV5NXU0"/>
<accession>A0AAV5NXU0</accession>
<name>A0AAV5NXU0_9VIBR</name>
<evidence type="ECO:0008006" key="3">
    <source>
        <dbReference type="Google" id="ProtNLM"/>
    </source>
</evidence>
<proteinExistence type="predicted"/>
<dbReference type="RefSeq" id="WP_126608877.1">
    <property type="nucleotide sequence ID" value="NZ_AP025144.1"/>
</dbReference>
<sequence>MTSSLIQNNLESQDFENQTLRSILNISLTEHRYLYSHKINGEVVIPTVFLLEYAVALLQQSPFIEEFENGKLDIQSFSLCNIKSRRFIQVQENIDNKLYIEWSKQEDVYNLSIGCDKLSKGGSVIRADVLALTATLEFTRDNVPTHNKPTDVEPIEISVLHNFRKKSAAIMGSLFATTNFCYEWSPSGYCLDGYSDLKDSLHYYLGSSADITFATPAHGAISGVQYLVFYSYLTNRPAWPADIESMRFYGPVKESLLITQVSRGKDDGHVNVTVWNSSDMSLIVEFKNYQLQEKRN</sequence>
<dbReference type="Gene3D" id="3.10.129.10">
    <property type="entry name" value="Hotdog Thioesterase"/>
    <property type="match status" value="1"/>
</dbReference>
<keyword evidence="2" id="KW-1185">Reference proteome</keyword>
<protein>
    <recommendedName>
        <fullName evidence="3">Dehydrogenase (DH) domain-containing protein</fullName>
    </recommendedName>
</protein>
<dbReference type="Proteomes" id="UP001156690">
    <property type="component" value="Unassembled WGS sequence"/>
</dbReference>
<evidence type="ECO:0000313" key="1">
    <source>
        <dbReference type="EMBL" id="GLQ75540.1"/>
    </source>
</evidence>
<dbReference type="EMBL" id="BSNX01000073">
    <property type="protein sequence ID" value="GLQ75540.1"/>
    <property type="molecule type" value="Genomic_DNA"/>
</dbReference>